<sequence>MTQATKFDPRLAPLTQQVKSMANPQQVYYDKAGIRAEKSEGVWNLYRYEDILKVNRHPAVLGNGGQGGSFGHDAPLIPLEIDGEEHAKWRRILDPLFSPKQVALLEPQIRGLARDLIGKFASRGHAELHDEFCEPLPSLIFLRLFGAPIEDFEFFLEFKNGVIHPEGETVEEIEANMAVAGAKLVEYFINYLDERRKDTEEKNDVIGVLLRSEKDGKPIPQEDLINLIFLFMFAGLDTVTASMSCILAWLGQHPEERDRLNADRSLIPAAVEELLRYESPVPSGQRHIRAEIDLGDGLVLKPGDIVHAFWAAANVDPTHHKDPLTVNFDRERNTHMVFASGTHRCLGSHLARLELRLALDEIFDHIPDFVVEDPEKLVYDNVSVRTVQKLPVRFTPR</sequence>
<keyword evidence="3" id="KW-0479">Metal-binding</keyword>
<accession>K5BES1</accession>
<dbReference type="OrthoDB" id="3599725at2"/>
<dbReference type="PATRIC" id="fig|1122247.3.peg.3161"/>
<dbReference type="InterPro" id="IPR002397">
    <property type="entry name" value="Cyt_P450_B"/>
</dbReference>
<dbReference type="STRING" id="1122247.GCA_000379865_04299"/>
<reference evidence="7 8" key="1">
    <citation type="journal article" date="2012" name="J. Bacteriol.">
        <title>Genome sequence of Mycobacterium hassiacum DSM 44199, a rare source of heat-stable mycobacterial proteins.</title>
        <authorList>
            <person name="Tiago I."/>
            <person name="Maranha A."/>
            <person name="Mendes V."/>
            <person name="Alarico S."/>
            <person name="Moynihan P.J."/>
            <person name="Clarke A.J."/>
            <person name="Macedo-Ribeiro S."/>
            <person name="Pereira P.J."/>
            <person name="Empadinhas N."/>
        </authorList>
    </citation>
    <scope>NUCLEOTIDE SEQUENCE [LARGE SCALE GENOMIC DNA]</scope>
    <source>
        <strain evidence="8">DSM 44199 / CIP 105218 / JCM 12690 / 3849</strain>
    </source>
</reference>
<evidence type="ECO:0000313" key="8">
    <source>
        <dbReference type="Proteomes" id="UP000006265"/>
    </source>
</evidence>
<keyword evidence="8" id="KW-1185">Reference proteome</keyword>
<evidence type="ECO:0000256" key="3">
    <source>
        <dbReference type="ARBA" id="ARBA00022723"/>
    </source>
</evidence>
<dbReference type="RefSeq" id="WP_005629438.1">
    <property type="nucleotide sequence ID" value="NZ_AMRA01000095.1"/>
</dbReference>
<keyword evidence="4" id="KW-0560">Oxidoreductase</keyword>
<name>K5BES1_MYCHD</name>
<dbReference type="InterPro" id="IPR001128">
    <property type="entry name" value="Cyt_P450"/>
</dbReference>
<evidence type="ECO:0000256" key="1">
    <source>
        <dbReference type="ARBA" id="ARBA00010617"/>
    </source>
</evidence>
<organism evidence="7 8">
    <name type="scientific">Mycolicibacterium hassiacum (strain DSM 44199 / CIP 105218 / JCM 12690 / 3849)</name>
    <name type="common">Mycobacterium hassiacum</name>
    <dbReference type="NCBI Taxonomy" id="1122247"/>
    <lineage>
        <taxon>Bacteria</taxon>
        <taxon>Bacillati</taxon>
        <taxon>Actinomycetota</taxon>
        <taxon>Actinomycetes</taxon>
        <taxon>Mycobacteriales</taxon>
        <taxon>Mycobacteriaceae</taxon>
        <taxon>Mycolicibacterium</taxon>
    </lineage>
</organism>
<proteinExistence type="inferred from homology"/>
<evidence type="ECO:0000256" key="6">
    <source>
        <dbReference type="ARBA" id="ARBA00023033"/>
    </source>
</evidence>
<protein>
    <submittedName>
        <fullName evidence="7">Cytochrome P450 family protein</fullName>
    </submittedName>
</protein>
<dbReference type="PRINTS" id="PR00359">
    <property type="entry name" value="BP450"/>
</dbReference>
<keyword evidence="5" id="KW-0408">Iron</keyword>
<gene>
    <name evidence="7" type="ORF">C731_3296</name>
</gene>
<evidence type="ECO:0000256" key="2">
    <source>
        <dbReference type="ARBA" id="ARBA00022617"/>
    </source>
</evidence>
<dbReference type="GO" id="GO:0016705">
    <property type="term" value="F:oxidoreductase activity, acting on paired donors, with incorporation or reduction of molecular oxygen"/>
    <property type="evidence" value="ECO:0007669"/>
    <property type="project" value="InterPro"/>
</dbReference>
<dbReference type="eggNOG" id="COG2124">
    <property type="taxonomic scope" value="Bacteria"/>
</dbReference>
<dbReference type="GO" id="GO:0020037">
    <property type="term" value="F:heme binding"/>
    <property type="evidence" value="ECO:0007669"/>
    <property type="project" value="InterPro"/>
</dbReference>
<comment type="similarity">
    <text evidence="1">Belongs to the cytochrome P450 family.</text>
</comment>
<comment type="caution">
    <text evidence="7">The sequence shown here is derived from an EMBL/GenBank/DDBJ whole genome shotgun (WGS) entry which is preliminary data.</text>
</comment>
<evidence type="ECO:0000256" key="5">
    <source>
        <dbReference type="ARBA" id="ARBA00023004"/>
    </source>
</evidence>
<dbReference type="PANTHER" id="PTHR46696">
    <property type="entry name" value="P450, PUTATIVE (EUROFUNG)-RELATED"/>
    <property type="match status" value="1"/>
</dbReference>
<dbReference type="EMBL" id="AMRA01000095">
    <property type="protein sequence ID" value="EKF22556.1"/>
    <property type="molecule type" value="Genomic_DNA"/>
</dbReference>
<dbReference type="PANTHER" id="PTHR46696:SF6">
    <property type="entry name" value="P450, PUTATIVE (EUROFUNG)-RELATED"/>
    <property type="match status" value="1"/>
</dbReference>
<dbReference type="GO" id="GO:0005506">
    <property type="term" value="F:iron ion binding"/>
    <property type="evidence" value="ECO:0007669"/>
    <property type="project" value="InterPro"/>
</dbReference>
<dbReference type="Gene3D" id="1.10.630.10">
    <property type="entry name" value="Cytochrome P450"/>
    <property type="match status" value="1"/>
</dbReference>
<evidence type="ECO:0000313" key="7">
    <source>
        <dbReference type="EMBL" id="EKF22556.1"/>
    </source>
</evidence>
<dbReference type="InterPro" id="IPR036396">
    <property type="entry name" value="Cyt_P450_sf"/>
</dbReference>
<dbReference type="SUPFAM" id="SSF48264">
    <property type="entry name" value="Cytochrome P450"/>
    <property type="match status" value="1"/>
</dbReference>
<dbReference type="AlphaFoldDB" id="K5BES1"/>
<dbReference type="PRINTS" id="PR00385">
    <property type="entry name" value="P450"/>
</dbReference>
<dbReference type="GO" id="GO:0004497">
    <property type="term" value="F:monooxygenase activity"/>
    <property type="evidence" value="ECO:0007669"/>
    <property type="project" value="UniProtKB-KW"/>
</dbReference>
<keyword evidence="6" id="KW-0503">Monooxygenase</keyword>
<keyword evidence="2" id="KW-0349">Heme</keyword>
<dbReference type="Proteomes" id="UP000006265">
    <property type="component" value="Unassembled WGS sequence"/>
</dbReference>
<evidence type="ECO:0000256" key="4">
    <source>
        <dbReference type="ARBA" id="ARBA00023002"/>
    </source>
</evidence>
<dbReference type="Pfam" id="PF00067">
    <property type="entry name" value="p450"/>
    <property type="match status" value="1"/>
</dbReference>